<evidence type="ECO:0000256" key="3">
    <source>
        <dbReference type="ARBA" id="ARBA00022989"/>
    </source>
</evidence>
<dbReference type="InterPro" id="IPR032808">
    <property type="entry name" value="DoxX"/>
</dbReference>
<feature type="transmembrane region" description="Helical" evidence="5">
    <location>
        <begin position="35"/>
        <end position="54"/>
    </location>
</feature>
<organism evidence="6 7">
    <name type="scientific">Spongiibacter nanhainus</name>
    <dbReference type="NCBI Taxonomy" id="2794344"/>
    <lineage>
        <taxon>Bacteria</taxon>
        <taxon>Pseudomonadati</taxon>
        <taxon>Pseudomonadota</taxon>
        <taxon>Gammaproteobacteria</taxon>
        <taxon>Cellvibrionales</taxon>
        <taxon>Spongiibacteraceae</taxon>
        <taxon>Spongiibacter</taxon>
    </lineage>
</organism>
<evidence type="ECO:0000313" key="6">
    <source>
        <dbReference type="EMBL" id="QQD18561.1"/>
    </source>
</evidence>
<evidence type="ECO:0000256" key="5">
    <source>
        <dbReference type="SAM" id="Phobius"/>
    </source>
</evidence>
<dbReference type="EMBL" id="CP066167">
    <property type="protein sequence ID" value="QQD18561.1"/>
    <property type="molecule type" value="Genomic_DNA"/>
</dbReference>
<keyword evidence="2 5" id="KW-0812">Transmembrane</keyword>
<evidence type="ECO:0000256" key="4">
    <source>
        <dbReference type="ARBA" id="ARBA00023136"/>
    </source>
</evidence>
<dbReference type="GO" id="GO:0016020">
    <property type="term" value="C:membrane"/>
    <property type="evidence" value="ECO:0007669"/>
    <property type="project" value="UniProtKB-SubCell"/>
</dbReference>
<dbReference type="Pfam" id="PF13564">
    <property type="entry name" value="DoxX_2"/>
    <property type="match status" value="1"/>
</dbReference>
<proteinExistence type="predicted"/>
<reference evidence="6 7" key="1">
    <citation type="submission" date="2020-12" db="EMBL/GenBank/DDBJ databases">
        <authorList>
            <person name="Shan Y."/>
        </authorList>
    </citation>
    <scope>NUCLEOTIDE SEQUENCE [LARGE SCALE GENOMIC DNA]</scope>
    <source>
        <strain evidence="7">csc3.9</strain>
    </source>
</reference>
<comment type="subcellular location">
    <subcellularLocation>
        <location evidence="1">Membrane</location>
        <topology evidence="1">Multi-pass membrane protein</topology>
    </subcellularLocation>
</comment>
<dbReference type="RefSeq" id="WP_198570052.1">
    <property type="nucleotide sequence ID" value="NZ_CP066167.1"/>
</dbReference>
<dbReference type="KEGG" id="snan:I6N98_01405"/>
<dbReference type="Proteomes" id="UP000596063">
    <property type="component" value="Chromosome"/>
</dbReference>
<feature type="transmembrane region" description="Helical" evidence="5">
    <location>
        <begin position="86"/>
        <end position="105"/>
    </location>
</feature>
<accession>A0A7T4UQC9</accession>
<dbReference type="AlphaFoldDB" id="A0A7T4UQC9"/>
<evidence type="ECO:0000313" key="7">
    <source>
        <dbReference type="Proteomes" id="UP000596063"/>
    </source>
</evidence>
<keyword evidence="4 5" id="KW-0472">Membrane</keyword>
<sequence>MKTKFLTAVLSLIFFTSGGAKLAGLDFEVAAFQRWGYPLWFMYFTGAVEVAGALGLLIRPLSALAATGLAMTMLGAVGTHLNHAEWGALVIAGFILALAVTRAWLGREEIRALVARLG</sequence>
<name>A0A7T4UQC9_9GAMM</name>
<protein>
    <submittedName>
        <fullName evidence="6">DoxX family protein</fullName>
    </submittedName>
</protein>
<keyword evidence="3 5" id="KW-1133">Transmembrane helix</keyword>
<keyword evidence="7" id="KW-1185">Reference proteome</keyword>
<evidence type="ECO:0000256" key="2">
    <source>
        <dbReference type="ARBA" id="ARBA00022692"/>
    </source>
</evidence>
<evidence type="ECO:0000256" key="1">
    <source>
        <dbReference type="ARBA" id="ARBA00004141"/>
    </source>
</evidence>
<gene>
    <name evidence="6" type="ORF">I6N98_01405</name>
</gene>
<feature type="transmembrane region" description="Helical" evidence="5">
    <location>
        <begin position="61"/>
        <end position="80"/>
    </location>
</feature>